<reference evidence="4 5" key="1">
    <citation type="submission" date="2010-03" db="EMBL/GenBank/DDBJ databases">
        <title>Complete sequence of Sideroxydans lithotrophicus ES-1.</title>
        <authorList>
            <consortium name="US DOE Joint Genome Institute"/>
            <person name="Lucas S."/>
            <person name="Copeland A."/>
            <person name="Lapidus A."/>
            <person name="Cheng J.-F."/>
            <person name="Bruce D."/>
            <person name="Goodwin L."/>
            <person name="Pitluck S."/>
            <person name="Munk A.C."/>
            <person name="Detter J.C."/>
            <person name="Han C."/>
            <person name="Tapia R."/>
            <person name="Larimer F."/>
            <person name="Land M."/>
            <person name="Hauser L."/>
            <person name="Kyrpides N."/>
            <person name="Ivanova N."/>
            <person name="Emerson D."/>
            <person name="Woyke T."/>
        </authorList>
    </citation>
    <scope>NUCLEOTIDE SEQUENCE [LARGE SCALE GENOMIC DNA]</scope>
    <source>
        <strain evidence="4 5">ES-1</strain>
    </source>
</reference>
<dbReference type="InterPro" id="IPR036409">
    <property type="entry name" value="Aldolase_II/adducin_N_sf"/>
</dbReference>
<evidence type="ECO:0000256" key="1">
    <source>
        <dbReference type="ARBA" id="ARBA00022723"/>
    </source>
</evidence>
<dbReference type="GO" id="GO:0016832">
    <property type="term" value="F:aldehyde-lyase activity"/>
    <property type="evidence" value="ECO:0007669"/>
    <property type="project" value="TreeGrafter"/>
</dbReference>
<dbReference type="Pfam" id="PF00596">
    <property type="entry name" value="Aldolase_II"/>
    <property type="match status" value="1"/>
</dbReference>
<proteinExistence type="predicted"/>
<dbReference type="KEGG" id="slt:Slit_1476"/>
<protein>
    <submittedName>
        <fullName evidence="4">Class II aldolase/adducin family protein</fullName>
    </submittedName>
</protein>
<name>D5CRX7_SIDLE</name>
<keyword evidence="1" id="KW-0479">Metal-binding</keyword>
<dbReference type="SUPFAM" id="SSF53639">
    <property type="entry name" value="AraD/HMP-PK domain-like"/>
    <property type="match status" value="1"/>
</dbReference>
<dbReference type="Proteomes" id="UP000001625">
    <property type="component" value="Chromosome"/>
</dbReference>
<dbReference type="PANTHER" id="PTHR22789:SF0">
    <property type="entry name" value="3-OXO-TETRONATE 4-PHOSPHATE DECARBOXYLASE-RELATED"/>
    <property type="match status" value="1"/>
</dbReference>
<feature type="domain" description="Class II aldolase/adducin N-terminal" evidence="3">
    <location>
        <begin position="21"/>
        <end position="195"/>
    </location>
</feature>
<dbReference type="PANTHER" id="PTHR22789">
    <property type="entry name" value="FUCULOSE PHOSPHATE ALDOLASE"/>
    <property type="match status" value="1"/>
</dbReference>
<dbReference type="GO" id="GO:0005829">
    <property type="term" value="C:cytosol"/>
    <property type="evidence" value="ECO:0007669"/>
    <property type="project" value="TreeGrafter"/>
</dbReference>
<dbReference type="SMART" id="SM01007">
    <property type="entry name" value="Aldolase_II"/>
    <property type="match status" value="1"/>
</dbReference>
<evidence type="ECO:0000313" key="4">
    <source>
        <dbReference type="EMBL" id="ADE11713.1"/>
    </source>
</evidence>
<dbReference type="GO" id="GO:0046872">
    <property type="term" value="F:metal ion binding"/>
    <property type="evidence" value="ECO:0007669"/>
    <property type="project" value="UniProtKB-KW"/>
</dbReference>
<dbReference type="eggNOG" id="COG0235">
    <property type="taxonomic scope" value="Bacteria"/>
</dbReference>
<evidence type="ECO:0000259" key="3">
    <source>
        <dbReference type="SMART" id="SM01007"/>
    </source>
</evidence>
<evidence type="ECO:0000313" key="5">
    <source>
        <dbReference type="Proteomes" id="UP000001625"/>
    </source>
</evidence>
<organism evidence="4 5">
    <name type="scientific">Sideroxydans lithotrophicus (strain ES-1)</name>
    <dbReference type="NCBI Taxonomy" id="580332"/>
    <lineage>
        <taxon>Bacteria</taxon>
        <taxon>Pseudomonadati</taxon>
        <taxon>Pseudomonadota</taxon>
        <taxon>Betaproteobacteria</taxon>
        <taxon>Nitrosomonadales</taxon>
        <taxon>Gallionellaceae</taxon>
        <taxon>Sideroxydans</taxon>
    </lineage>
</organism>
<evidence type="ECO:0000256" key="2">
    <source>
        <dbReference type="ARBA" id="ARBA00023239"/>
    </source>
</evidence>
<dbReference type="GO" id="GO:0019323">
    <property type="term" value="P:pentose catabolic process"/>
    <property type="evidence" value="ECO:0007669"/>
    <property type="project" value="TreeGrafter"/>
</dbReference>
<accession>D5CRX7</accession>
<keyword evidence="5" id="KW-1185">Reference proteome</keyword>
<gene>
    <name evidence="4" type="ordered locus">Slit_1476</name>
</gene>
<dbReference type="InterPro" id="IPR050197">
    <property type="entry name" value="Aldolase_class_II_sugar_metab"/>
</dbReference>
<dbReference type="Gene3D" id="3.40.225.10">
    <property type="entry name" value="Class II aldolase/adducin N-terminal domain"/>
    <property type="match status" value="1"/>
</dbReference>
<dbReference type="EMBL" id="CP001965">
    <property type="protein sequence ID" value="ADE11713.1"/>
    <property type="molecule type" value="Genomic_DNA"/>
</dbReference>
<dbReference type="InterPro" id="IPR001303">
    <property type="entry name" value="Aldolase_II/adducin_N"/>
</dbReference>
<dbReference type="HOGENOM" id="CLU_006033_3_0_4"/>
<dbReference type="STRING" id="580332.Slit_1476"/>
<dbReference type="AlphaFoldDB" id="D5CRX7"/>
<sequence>MTNDFECLYVGNEMTEQTLRQQLLDTSRRMVELGLNRGTAGNASVRHGSDILITPSALPVAEMTERDLVLIDKEGKVLQGRKPSSEWRFHCDILNARPEIGAVLHMHSTFATTIACLGRDVPAVHYHIAIAGGDSIRCTPYTIFGEQNLSDLALEALRDRKACLLGNHGMIALGKDLDDALSVAQEVEYLCEIYWRALSVGEPKILTAQQMHEVKEKFVEYKKRD</sequence>
<keyword evidence="2" id="KW-0456">Lyase</keyword>